<reference evidence="8 9" key="1">
    <citation type="journal article" date="2009" name="Nature">
        <title>Evolution of pathogenicity and sexual reproduction in eight Candida genomes.</title>
        <authorList>
            <person name="Butler G."/>
            <person name="Rasmussen M.D."/>
            <person name="Lin M.F."/>
            <person name="Santos M.A."/>
            <person name="Sakthikumar S."/>
            <person name="Munro C.A."/>
            <person name="Rheinbay E."/>
            <person name="Grabherr M."/>
            <person name="Forche A."/>
            <person name="Reedy J.L."/>
            <person name="Agrafioti I."/>
            <person name="Arnaud M.B."/>
            <person name="Bates S."/>
            <person name="Brown A.J."/>
            <person name="Brunke S."/>
            <person name="Costanzo M.C."/>
            <person name="Fitzpatrick D.A."/>
            <person name="de Groot P.W."/>
            <person name="Harris D."/>
            <person name="Hoyer L.L."/>
            <person name="Hube B."/>
            <person name="Klis F.M."/>
            <person name="Kodira C."/>
            <person name="Lennard N."/>
            <person name="Logue M.E."/>
            <person name="Martin R."/>
            <person name="Neiman A.M."/>
            <person name="Nikolaou E."/>
            <person name="Quail M.A."/>
            <person name="Quinn J."/>
            <person name="Santos M.C."/>
            <person name="Schmitzberger F.F."/>
            <person name="Sherlock G."/>
            <person name="Shah P."/>
            <person name="Silverstein K.A."/>
            <person name="Skrzypek M.S."/>
            <person name="Soll D."/>
            <person name="Staggs R."/>
            <person name="Stansfield I."/>
            <person name="Stumpf M.P."/>
            <person name="Sudbery P.E."/>
            <person name="Srikantha T."/>
            <person name="Zeng Q."/>
            <person name="Berman J."/>
            <person name="Berriman M."/>
            <person name="Heitman J."/>
            <person name="Gow N.A."/>
            <person name="Lorenz M.C."/>
            <person name="Birren B.W."/>
            <person name="Kellis M."/>
            <person name="Cuomo C.A."/>
        </authorList>
    </citation>
    <scope>NUCLEOTIDE SEQUENCE [LARGE SCALE GENOMIC DNA]</scope>
    <source>
        <strain evidence="9">ATCC 11503 / BCRC 21390 / CBS 2605 / JCM 1781 / NBRC 1676 / NRRL YB-4239</strain>
    </source>
</reference>
<comment type="pathway">
    <text evidence="1 7">Cofactor biosynthesis; (R)-pantothenate biosynthesis; (R)-pantoate from 3-methyl-2-oxobutanoate: step 1/2.</text>
</comment>
<comment type="function">
    <text evidence="7">Catalyzes the reversible reaction in which hydroxymethyl group from 5,10-methylenetetrahydrofolate is transferred onto alpha-ketoisovalerate to form ketopantoate.</text>
</comment>
<dbReference type="Pfam" id="PF02548">
    <property type="entry name" value="Pantoate_transf"/>
    <property type="match status" value="1"/>
</dbReference>
<evidence type="ECO:0000313" key="8">
    <source>
        <dbReference type="EMBL" id="EDK43298.1"/>
    </source>
</evidence>
<dbReference type="HOGENOM" id="CLU_036645_0_1_1"/>
<dbReference type="PIRSF" id="PIRSF000388">
    <property type="entry name" value="Pantoate_hydroxy_MeTrfase"/>
    <property type="match status" value="1"/>
</dbReference>
<dbReference type="SUPFAM" id="SSF51621">
    <property type="entry name" value="Phosphoenolpyruvate/pyruvate domain"/>
    <property type="match status" value="1"/>
</dbReference>
<dbReference type="GO" id="GO:0003864">
    <property type="term" value="F:3-methyl-2-oxobutanoate hydroxymethyltransferase activity"/>
    <property type="evidence" value="ECO:0007669"/>
    <property type="project" value="UniProtKB-EC"/>
</dbReference>
<evidence type="ECO:0000256" key="5">
    <source>
        <dbReference type="ARBA" id="ARBA00022679"/>
    </source>
</evidence>
<dbReference type="NCBIfam" id="NF001452">
    <property type="entry name" value="PRK00311.1"/>
    <property type="match status" value="1"/>
</dbReference>
<keyword evidence="9" id="KW-1185">Reference proteome</keyword>
<accession>A5DVU0</accession>
<protein>
    <recommendedName>
        <fullName evidence="4 7">3-methyl-2-oxobutanoate hydroxymethyltransferase</fullName>
        <ecNumber evidence="4 7">2.1.2.11</ecNumber>
    </recommendedName>
</protein>
<dbReference type="UniPathway" id="UPA00028">
    <property type="reaction ID" value="UER00003"/>
</dbReference>
<sequence length="314" mass="34605">MFRSIRGFAFNSLRYSSYSSNAIVQSSTESSQQNVKKTISYIQNLYHEKKPITMVTAFDSITSRMSEEAQIDITLVGDSLANTSLGYRDTNQLNLEEMLYHVRSVRRGNQFSLLVADLPFGSYEVSIEQATATAIQMVKAGAQAVKLEGADDETVRTIKKLVNTGIPVMGHVGLTPQKHNTMGGYKLQGTSTESAMQVLEAAKKIQEAGVFSMVLECVPYRLGEIITQELSVPTIGIGAGGQTSGQVLVIADLLGMQPGPLPRFAKTYANFFDNGVLALKTYAEEVRSEQFPLQEHGYKIKKMVLEEVRKNLEK</sequence>
<dbReference type="Proteomes" id="UP000001996">
    <property type="component" value="Unassembled WGS sequence"/>
</dbReference>
<evidence type="ECO:0000256" key="6">
    <source>
        <dbReference type="ARBA" id="ARBA00049172"/>
    </source>
</evidence>
<dbReference type="FunCoup" id="A5DVU0">
    <property type="interactions" value="151"/>
</dbReference>
<proteinExistence type="inferred from homology"/>
<dbReference type="InParanoid" id="A5DVU0"/>
<dbReference type="PANTHER" id="PTHR20881:SF0">
    <property type="entry name" value="3-METHYL-2-OXOBUTANOATE HYDROXYMETHYLTRANSFERASE"/>
    <property type="match status" value="1"/>
</dbReference>
<dbReference type="EC" id="2.1.2.11" evidence="4 7"/>
<dbReference type="GO" id="GO:0005739">
    <property type="term" value="C:mitochondrion"/>
    <property type="evidence" value="ECO:0007669"/>
    <property type="project" value="TreeGrafter"/>
</dbReference>
<dbReference type="eggNOG" id="KOG2949">
    <property type="taxonomic scope" value="Eukaryota"/>
</dbReference>
<comment type="subunit">
    <text evidence="3">Homotetramer.</text>
</comment>
<dbReference type="KEGG" id="lel:PVL30_001445"/>
<dbReference type="Gene3D" id="3.20.20.60">
    <property type="entry name" value="Phosphoenolpyruvate-binding domains"/>
    <property type="match status" value="1"/>
</dbReference>
<dbReference type="CDD" id="cd06557">
    <property type="entry name" value="KPHMT-like"/>
    <property type="match status" value="1"/>
</dbReference>
<gene>
    <name evidence="8" type="ORF">LELG_01476</name>
</gene>
<evidence type="ECO:0000313" key="9">
    <source>
        <dbReference type="Proteomes" id="UP000001996"/>
    </source>
</evidence>
<comment type="similarity">
    <text evidence="2 7">Belongs to the PanB family.</text>
</comment>
<dbReference type="PANTHER" id="PTHR20881">
    <property type="entry name" value="3-METHYL-2-OXOBUTANOATE HYDROXYMETHYLTRANSFERASE"/>
    <property type="match status" value="1"/>
</dbReference>
<dbReference type="InterPro" id="IPR003700">
    <property type="entry name" value="Pantoate_hydroxy_MeTrfase"/>
</dbReference>
<dbReference type="OrthoDB" id="425211at2759"/>
<dbReference type="EMBL" id="CH981525">
    <property type="protein sequence ID" value="EDK43298.1"/>
    <property type="molecule type" value="Genomic_DNA"/>
</dbReference>
<dbReference type="GO" id="GO:0000287">
    <property type="term" value="F:magnesium ion binding"/>
    <property type="evidence" value="ECO:0007669"/>
    <property type="project" value="TreeGrafter"/>
</dbReference>
<dbReference type="NCBIfam" id="TIGR00222">
    <property type="entry name" value="panB"/>
    <property type="match status" value="1"/>
</dbReference>
<evidence type="ECO:0000256" key="7">
    <source>
        <dbReference type="RuleBase" id="RU362100"/>
    </source>
</evidence>
<dbReference type="OMA" id="VLVWTDM"/>
<dbReference type="STRING" id="379508.A5DVU0"/>
<organism evidence="8 9">
    <name type="scientific">Lodderomyces elongisporus (strain ATCC 11503 / CBS 2605 / JCM 1781 / NBRC 1676 / NRRL YB-4239)</name>
    <name type="common">Yeast</name>
    <name type="synonym">Saccharomyces elongisporus</name>
    <dbReference type="NCBI Taxonomy" id="379508"/>
    <lineage>
        <taxon>Eukaryota</taxon>
        <taxon>Fungi</taxon>
        <taxon>Dikarya</taxon>
        <taxon>Ascomycota</taxon>
        <taxon>Saccharomycotina</taxon>
        <taxon>Pichiomycetes</taxon>
        <taxon>Debaryomycetaceae</taxon>
        <taxon>Candida/Lodderomyces clade</taxon>
        <taxon>Lodderomyces</taxon>
    </lineage>
</organism>
<dbReference type="InterPro" id="IPR040442">
    <property type="entry name" value="Pyrv_kinase-like_dom_sf"/>
</dbReference>
<dbReference type="GO" id="GO:0015940">
    <property type="term" value="P:pantothenate biosynthetic process"/>
    <property type="evidence" value="ECO:0007669"/>
    <property type="project" value="UniProtKB-UniPathway"/>
</dbReference>
<keyword evidence="5 7" id="KW-0808">Transferase</keyword>
<evidence type="ECO:0000256" key="1">
    <source>
        <dbReference type="ARBA" id="ARBA00005033"/>
    </source>
</evidence>
<evidence type="ECO:0000256" key="2">
    <source>
        <dbReference type="ARBA" id="ARBA00008676"/>
    </source>
</evidence>
<evidence type="ECO:0000256" key="3">
    <source>
        <dbReference type="ARBA" id="ARBA00011881"/>
    </source>
</evidence>
<dbReference type="InterPro" id="IPR015813">
    <property type="entry name" value="Pyrv/PenolPyrv_kinase-like_dom"/>
</dbReference>
<dbReference type="HAMAP" id="MF_00156">
    <property type="entry name" value="PanB"/>
    <property type="match status" value="1"/>
</dbReference>
<name>A5DVU0_LODEL</name>
<dbReference type="GeneID" id="5233732"/>
<dbReference type="VEuPathDB" id="FungiDB:LELG_01476"/>
<dbReference type="AlphaFoldDB" id="A5DVU0"/>
<evidence type="ECO:0000256" key="4">
    <source>
        <dbReference type="ARBA" id="ARBA00012618"/>
    </source>
</evidence>
<comment type="catalytic activity">
    <reaction evidence="6 7">
        <text>(6R)-5,10-methylene-5,6,7,8-tetrahydrofolate + 3-methyl-2-oxobutanoate + H2O = 2-dehydropantoate + (6S)-5,6,7,8-tetrahydrofolate</text>
        <dbReference type="Rhea" id="RHEA:11824"/>
        <dbReference type="ChEBI" id="CHEBI:11561"/>
        <dbReference type="ChEBI" id="CHEBI:11851"/>
        <dbReference type="ChEBI" id="CHEBI:15377"/>
        <dbReference type="ChEBI" id="CHEBI:15636"/>
        <dbReference type="ChEBI" id="CHEBI:57453"/>
        <dbReference type="EC" id="2.1.2.11"/>
    </reaction>
</comment>
<dbReference type="FunFam" id="3.20.20.60:FF:000003">
    <property type="entry name" value="3-methyl-2-oxobutanoate hydroxymethyltransferase"/>
    <property type="match status" value="1"/>
</dbReference>
<keyword evidence="7" id="KW-0566">Pantothenate biosynthesis</keyword>